<sequence length="153" mass="17407">MHVMTKYLDTRKAAICALEDYPLMEQAAGQDTSAEANQLRADLTSPSSVKLTGLPHAKDPHAGERRIAATLDKIDLLAARKQEAQDYLDWFLPAWGSLAEDDRFVLENFFLGEGNQDERVQMIGDHFYIQRDSVYRRKNRALDRLAVALYGRH</sequence>
<organism evidence="1 2">
    <name type="scientific">Schaalia turicensis</name>
    <dbReference type="NCBI Taxonomy" id="131111"/>
    <lineage>
        <taxon>Bacteria</taxon>
        <taxon>Bacillati</taxon>
        <taxon>Actinomycetota</taxon>
        <taxon>Actinomycetes</taxon>
        <taxon>Actinomycetales</taxon>
        <taxon>Actinomycetaceae</taxon>
        <taxon>Schaalia</taxon>
    </lineage>
</organism>
<evidence type="ECO:0000313" key="2">
    <source>
        <dbReference type="Proteomes" id="UP000234545"/>
    </source>
</evidence>
<comment type="caution">
    <text evidence="1">The sequence shown here is derived from an EMBL/GenBank/DDBJ whole genome shotgun (WGS) entry which is preliminary data.</text>
</comment>
<accession>A0A2I1I3N3</accession>
<dbReference type="AlphaFoldDB" id="A0A2I1I3N3"/>
<evidence type="ECO:0000313" key="1">
    <source>
        <dbReference type="EMBL" id="PKY65738.1"/>
    </source>
</evidence>
<dbReference type="Proteomes" id="UP000234545">
    <property type="component" value="Unassembled WGS sequence"/>
</dbReference>
<reference evidence="1 2" key="1">
    <citation type="submission" date="2017-12" db="EMBL/GenBank/DDBJ databases">
        <title>Phylogenetic diversity of female urinary microbiome.</title>
        <authorList>
            <person name="Thomas-White K."/>
            <person name="Wolfe A.J."/>
        </authorList>
    </citation>
    <scope>NUCLEOTIDE SEQUENCE [LARGE SCALE GENOMIC DNA]</scope>
    <source>
        <strain evidence="1 2">UMB0250</strain>
    </source>
</reference>
<protein>
    <submittedName>
        <fullName evidence="1">Uncharacterized protein</fullName>
    </submittedName>
</protein>
<proteinExistence type="predicted"/>
<dbReference type="EMBL" id="PKKJ01000016">
    <property type="protein sequence ID" value="PKY65738.1"/>
    <property type="molecule type" value="Genomic_DNA"/>
</dbReference>
<gene>
    <name evidence="1" type="ORF">CYJ25_08165</name>
</gene>
<dbReference type="OrthoDB" id="3252602at2"/>
<name>A0A2I1I3N3_9ACTO</name>
<dbReference type="RefSeq" id="WP_101628659.1">
    <property type="nucleotide sequence ID" value="NZ_PKKJ01000016.1"/>
</dbReference>